<name>A0A0G0RY17_9BACT</name>
<evidence type="ECO:0000256" key="3">
    <source>
        <dbReference type="ARBA" id="ARBA00022603"/>
    </source>
</evidence>
<dbReference type="PATRIC" id="fig|1618406.3.peg.201"/>
<dbReference type="PANTHER" id="PTHR46111:SF1">
    <property type="entry name" value="RIBOSOMAL RNA SMALL SUBUNIT METHYLTRANSFERASE I"/>
    <property type="match status" value="1"/>
</dbReference>
<comment type="caution">
    <text evidence="8">The sequence shown here is derived from an EMBL/GenBank/DDBJ whole genome shotgun (WGS) entry which is preliminary data.</text>
</comment>
<dbReference type="FunFam" id="3.30.950.10:FF:000002">
    <property type="entry name" value="Ribosomal RNA small subunit methyltransferase I"/>
    <property type="match status" value="1"/>
</dbReference>
<gene>
    <name evidence="6" type="primary">rsmI</name>
    <name evidence="8" type="ORF">UT92_C0012G0006</name>
</gene>
<keyword evidence="4 6" id="KW-0808">Transferase</keyword>
<dbReference type="InterPro" id="IPR035996">
    <property type="entry name" value="4pyrrol_Methylase_sf"/>
</dbReference>
<dbReference type="FunFam" id="3.40.1010.10:FF:000007">
    <property type="entry name" value="Ribosomal RNA small subunit methyltransferase I"/>
    <property type="match status" value="1"/>
</dbReference>
<evidence type="ECO:0000256" key="6">
    <source>
        <dbReference type="HAMAP-Rule" id="MF_01877"/>
    </source>
</evidence>
<evidence type="ECO:0000256" key="2">
    <source>
        <dbReference type="ARBA" id="ARBA00022552"/>
    </source>
</evidence>
<dbReference type="AlphaFoldDB" id="A0A0G0RY17"/>
<dbReference type="InterPro" id="IPR018063">
    <property type="entry name" value="SAM_MeTrfase_RsmI_CS"/>
</dbReference>
<accession>A0A0G0RY17</accession>
<dbReference type="Pfam" id="PF00590">
    <property type="entry name" value="TP_methylase"/>
    <property type="match status" value="1"/>
</dbReference>
<dbReference type="SUPFAM" id="SSF53790">
    <property type="entry name" value="Tetrapyrrole methylase"/>
    <property type="match status" value="1"/>
</dbReference>
<dbReference type="InterPro" id="IPR014776">
    <property type="entry name" value="4pyrrole_Mease_sub2"/>
</dbReference>
<dbReference type="PANTHER" id="PTHR46111">
    <property type="entry name" value="RIBOSOMAL RNA SMALL SUBUNIT METHYLTRANSFERASE I"/>
    <property type="match status" value="1"/>
</dbReference>
<comment type="catalytic activity">
    <reaction evidence="6">
        <text>cytidine(1402) in 16S rRNA + S-adenosyl-L-methionine = 2'-O-methylcytidine(1402) in 16S rRNA + S-adenosyl-L-homocysteine + H(+)</text>
        <dbReference type="Rhea" id="RHEA:42924"/>
        <dbReference type="Rhea" id="RHEA-COMP:10285"/>
        <dbReference type="Rhea" id="RHEA-COMP:10286"/>
        <dbReference type="ChEBI" id="CHEBI:15378"/>
        <dbReference type="ChEBI" id="CHEBI:57856"/>
        <dbReference type="ChEBI" id="CHEBI:59789"/>
        <dbReference type="ChEBI" id="CHEBI:74495"/>
        <dbReference type="ChEBI" id="CHEBI:82748"/>
        <dbReference type="EC" id="2.1.1.198"/>
    </reaction>
</comment>
<dbReference type="InterPro" id="IPR014777">
    <property type="entry name" value="4pyrrole_Mease_sub1"/>
</dbReference>
<dbReference type="InterPro" id="IPR008189">
    <property type="entry name" value="rRNA_ssu_MeTfrase_I"/>
</dbReference>
<dbReference type="PIRSF" id="PIRSF005917">
    <property type="entry name" value="MTase_YraL"/>
    <property type="match status" value="1"/>
</dbReference>
<evidence type="ECO:0000313" key="9">
    <source>
        <dbReference type="Proteomes" id="UP000034489"/>
    </source>
</evidence>
<comment type="similarity">
    <text evidence="6">Belongs to the methyltransferase superfamily. RsmI family.</text>
</comment>
<evidence type="ECO:0000256" key="5">
    <source>
        <dbReference type="ARBA" id="ARBA00022691"/>
    </source>
</evidence>
<dbReference type="GO" id="GO:0005737">
    <property type="term" value="C:cytoplasm"/>
    <property type="evidence" value="ECO:0007669"/>
    <property type="project" value="UniProtKB-SubCell"/>
</dbReference>
<evidence type="ECO:0000313" key="8">
    <source>
        <dbReference type="EMBL" id="KKR54841.1"/>
    </source>
</evidence>
<comment type="subcellular location">
    <subcellularLocation>
        <location evidence="6">Cytoplasm</location>
    </subcellularLocation>
</comment>
<keyword evidence="1 6" id="KW-0963">Cytoplasm</keyword>
<keyword evidence="2 6" id="KW-0698">rRNA processing</keyword>
<dbReference type="GO" id="GO:0070677">
    <property type="term" value="F:rRNA (cytosine-2'-O-)-methyltransferase activity"/>
    <property type="evidence" value="ECO:0007669"/>
    <property type="project" value="UniProtKB-UniRule"/>
</dbReference>
<organism evidence="8 9">
    <name type="scientific">Candidatus Curtissbacteria bacterium GW2011_GWA1_40_24</name>
    <dbReference type="NCBI Taxonomy" id="1618406"/>
    <lineage>
        <taxon>Bacteria</taxon>
        <taxon>Candidatus Curtissiibacteriota</taxon>
    </lineage>
</organism>
<dbReference type="Proteomes" id="UP000034489">
    <property type="component" value="Unassembled WGS sequence"/>
</dbReference>
<dbReference type="PROSITE" id="PS01296">
    <property type="entry name" value="RSMI"/>
    <property type="match status" value="1"/>
</dbReference>
<evidence type="ECO:0000256" key="4">
    <source>
        <dbReference type="ARBA" id="ARBA00022679"/>
    </source>
</evidence>
<dbReference type="Gene3D" id="3.30.950.10">
    <property type="entry name" value="Methyltransferase, Cobalt-precorrin-4 Transmethylase, Domain 2"/>
    <property type="match status" value="1"/>
</dbReference>
<dbReference type="EMBL" id="LBYQ01000012">
    <property type="protein sequence ID" value="KKR54841.1"/>
    <property type="molecule type" value="Genomic_DNA"/>
</dbReference>
<dbReference type="HAMAP" id="MF_01877">
    <property type="entry name" value="16SrRNA_methyltr_I"/>
    <property type="match status" value="1"/>
</dbReference>
<protein>
    <recommendedName>
        <fullName evidence="6">Ribosomal RNA small subunit methyltransferase I</fullName>
        <ecNumber evidence="6">2.1.1.198</ecNumber>
    </recommendedName>
    <alternativeName>
        <fullName evidence="6">16S rRNA 2'-O-ribose C1402 methyltransferase</fullName>
    </alternativeName>
    <alternativeName>
        <fullName evidence="6">rRNA (cytidine-2'-O-)-methyltransferase RsmI</fullName>
    </alternativeName>
</protein>
<dbReference type="Gene3D" id="3.40.1010.10">
    <property type="entry name" value="Cobalt-precorrin-4 Transmethylase, Domain 1"/>
    <property type="match status" value="1"/>
</dbReference>
<keyword evidence="3 6" id="KW-0489">Methyltransferase</keyword>
<evidence type="ECO:0000256" key="1">
    <source>
        <dbReference type="ARBA" id="ARBA00022490"/>
    </source>
</evidence>
<evidence type="ECO:0000259" key="7">
    <source>
        <dbReference type="Pfam" id="PF00590"/>
    </source>
</evidence>
<dbReference type="EC" id="2.1.1.198" evidence="6"/>
<feature type="domain" description="Tetrapyrrole methylase" evidence="7">
    <location>
        <begin position="5"/>
        <end position="206"/>
    </location>
</feature>
<dbReference type="CDD" id="cd11648">
    <property type="entry name" value="RsmI"/>
    <property type="match status" value="1"/>
</dbReference>
<reference evidence="8 9" key="1">
    <citation type="journal article" date="2015" name="Nature">
        <title>rRNA introns, odd ribosomes, and small enigmatic genomes across a large radiation of phyla.</title>
        <authorList>
            <person name="Brown C.T."/>
            <person name="Hug L.A."/>
            <person name="Thomas B.C."/>
            <person name="Sharon I."/>
            <person name="Castelle C.J."/>
            <person name="Singh A."/>
            <person name="Wilkins M.J."/>
            <person name="Williams K.H."/>
            <person name="Banfield J.F."/>
        </authorList>
    </citation>
    <scope>NUCLEOTIDE SEQUENCE [LARGE SCALE GENOMIC DNA]</scope>
</reference>
<proteinExistence type="inferred from homology"/>
<keyword evidence="5 6" id="KW-0949">S-adenosyl-L-methionine</keyword>
<sequence>MQGILYVISTPIGNLGDITKRAVETLENLDILLVEDTRVSGKLLKNFDIEARMVSFNEYSEKTKTASIVSLLKEGKTVGIISDAGTPLISDPGFLLVREAIKNNIKVTAIPGPTALIHALSVSGLPTDKFIFLGYLPKKEGKRVNTLKNLKKASEYITATVIFYESPYRLFATLRNINDIFGDINVVVCRELTKIHEEVLRESASKLFDHFSATAPKGEFTLLFHL</sequence>
<comment type="function">
    <text evidence="6">Catalyzes the 2'-O-methylation of the ribose of cytidine 1402 (C1402) in 16S rRNA.</text>
</comment>
<dbReference type="NCBIfam" id="TIGR00096">
    <property type="entry name" value="16S rRNA (cytidine(1402)-2'-O)-methyltransferase"/>
    <property type="match status" value="1"/>
</dbReference>
<dbReference type="InterPro" id="IPR000878">
    <property type="entry name" value="4pyrrol_Mease"/>
</dbReference>